<dbReference type="InterPro" id="IPR016962">
    <property type="entry name" value="Dehydrase_ECs4332_prd"/>
</dbReference>
<evidence type="ECO:0000259" key="1">
    <source>
        <dbReference type="Pfam" id="PF22818"/>
    </source>
</evidence>
<evidence type="ECO:0000313" key="3">
    <source>
        <dbReference type="Proteomes" id="UP000195963"/>
    </source>
</evidence>
<evidence type="ECO:0000313" key="2">
    <source>
        <dbReference type="EMBL" id="SMY34816.1"/>
    </source>
</evidence>
<dbReference type="Pfam" id="PF22818">
    <property type="entry name" value="ApeI-like"/>
    <property type="match status" value="1"/>
</dbReference>
<dbReference type="AlphaFoldDB" id="A0A1Y6ME44"/>
<dbReference type="InterPro" id="IPR029069">
    <property type="entry name" value="HotDog_dom_sf"/>
</dbReference>
<dbReference type="Gene3D" id="3.10.129.10">
    <property type="entry name" value="Hotdog Thioesterase"/>
    <property type="match status" value="1"/>
</dbReference>
<gene>
    <name evidence="2" type="ORF">PMAL9190_01864</name>
</gene>
<name>A0A1Y6ME44_9GAMM</name>
<dbReference type="SUPFAM" id="SSF54637">
    <property type="entry name" value="Thioesterase/thiol ester dehydrase-isomerase"/>
    <property type="match status" value="1"/>
</dbReference>
<sequence length="123" mass="13858">MNRPMPTLVDRHIVDHHAVITLCVDSELDDFKGHFPNFALLPGVSQLDWAVHFARDCFQNMPTAFGGMDVIKFQQPILPNSTIILTLDWNVDKQKLHFSFSSTTPVNEQIIHSSGRISMRAAA</sequence>
<reference evidence="3" key="1">
    <citation type="submission" date="2017-06" db="EMBL/GenBank/DDBJ databases">
        <authorList>
            <person name="Rodrigo-Torres L."/>
            <person name="Arahal R.D."/>
            <person name="Lucena T."/>
        </authorList>
    </citation>
    <scope>NUCLEOTIDE SEQUENCE [LARGE SCALE GENOMIC DNA]</scope>
    <source>
        <strain evidence="3">CECT 9190</strain>
    </source>
</reference>
<organism evidence="2 3">
    <name type="scientific">Photobacterium malacitanum</name>
    <dbReference type="NCBI Taxonomy" id="2204294"/>
    <lineage>
        <taxon>Bacteria</taxon>
        <taxon>Pseudomonadati</taxon>
        <taxon>Pseudomonadota</taxon>
        <taxon>Gammaproteobacteria</taxon>
        <taxon>Vibrionales</taxon>
        <taxon>Vibrionaceae</taxon>
        <taxon>Photobacterium</taxon>
    </lineage>
</organism>
<dbReference type="EMBL" id="FYAK01000002">
    <property type="protein sequence ID" value="SMY34816.1"/>
    <property type="molecule type" value="Genomic_DNA"/>
</dbReference>
<keyword evidence="3" id="KW-1185">Reference proteome</keyword>
<dbReference type="InterPro" id="IPR054545">
    <property type="entry name" value="ApeI-like"/>
</dbReference>
<proteinExistence type="predicted"/>
<dbReference type="Proteomes" id="UP000195963">
    <property type="component" value="Unassembled WGS sequence"/>
</dbReference>
<protein>
    <submittedName>
        <fullName evidence="2">(3R)-hydroxymyristoyl-ACP dehydratase</fullName>
    </submittedName>
</protein>
<accession>A0A1Y6ME44</accession>
<feature type="domain" description="ApeI dehydratase-like" evidence="1">
    <location>
        <begin position="15"/>
        <end position="103"/>
    </location>
</feature>
<dbReference type="PIRSF" id="PIRSF030962">
    <property type="entry name" value="Dehydrase_ECs4332_prd"/>
    <property type="match status" value="1"/>
</dbReference>